<sequence length="192" mass="21954">MSGDEKVNQVVSQMQRDVATRDGERAAIYVATVRPAMASVRYVHAEHAQQRQDGGKRAGRDNKEQEDGRQAGEGTHQRQSLKPTKRTDNETHCTTIAGGCNKVSFTEMMDVHDDNSVAQIQLVRRRARKLAKREQVKRARARRRSTEREADEELQRVAEEQDGNKSLKLLWKKWRSDSVNGETSSQLTRWEP</sequence>
<reference evidence="2 3" key="1">
    <citation type="submission" date="2018-01" db="EMBL/GenBank/DDBJ databases">
        <title>Draft genome of the strawberry crown rot pathogen Phytophthora cactorum.</title>
        <authorList>
            <person name="Armitage A.D."/>
            <person name="Lysoe E."/>
            <person name="Nellist C.F."/>
            <person name="Harrison R.J."/>
            <person name="Brurberg M.B."/>
        </authorList>
    </citation>
    <scope>NUCLEOTIDE SEQUENCE [LARGE SCALE GENOMIC DNA]</scope>
    <source>
        <strain evidence="2 3">10300</strain>
    </source>
</reference>
<keyword evidence="3" id="KW-1185">Reference proteome</keyword>
<gene>
    <name evidence="2" type="ORF">PC110_g15188</name>
</gene>
<evidence type="ECO:0000256" key="1">
    <source>
        <dbReference type="SAM" id="MobiDB-lite"/>
    </source>
</evidence>
<evidence type="ECO:0000313" key="2">
    <source>
        <dbReference type="EMBL" id="RAW28424.1"/>
    </source>
</evidence>
<accession>A0A329RV08</accession>
<dbReference type="AlphaFoldDB" id="A0A329RV08"/>
<proteinExistence type="predicted"/>
<feature type="region of interest" description="Disordered" evidence="1">
    <location>
        <begin position="1"/>
        <end position="24"/>
    </location>
</feature>
<feature type="compositionally biased region" description="Basic and acidic residues" evidence="1">
    <location>
        <begin position="43"/>
        <end position="70"/>
    </location>
</feature>
<dbReference type="EMBL" id="MJFZ01000489">
    <property type="protein sequence ID" value="RAW28424.1"/>
    <property type="molecule type" value="Genomic_DNA"/>
</dbReference>
<dbReference type="OrthoDB" id="115068at2759"/>
<dbReference type="Proteomes" id="UP000251314">
    <property type="component" value="Unassembled WGS sequence"/>
</dbReference>
<protein>
    <submittedName>
        <fullName evidence="2">Uncharacterized protein</fullName>
    </submittedName>
</protein>
<feature type="region of interest" description="Disordered" evidence="1">
    <location>
        <begin position="126"/>
        <end position="162"/>
    </location>
</feature>
<feature type="compositionally biased region" description="Basic and acidic residues" evidence="1">
    <location>
        <begin position="144"/>
        <end position="162"/>
    </location>
</feature>
<name>A0A329RV08_9STRA</name>
<evidence type="ECO:0000313" key="3">
    <source>
        <dbReference type="Proteomes" id="UP000251314"/>
    </source>
</evidence>
<comment type="caution">
    <text evidence="2">The sequence shown here is derived from an EMBL/GenBank/DDBJ whole genome shotgun (WGS) entry which is preliminary data.</text>
</comment>
<organism evidence="2 3">
    <name type="scientific">Phytophthora cactorum</name>
    <dbReference type="NCBI Taxonomy" id="29920"/>
    <lineage>
        <taxon>Eukaryota</taxon>
        <taxon>Sar</taxon>
        <taxon>Stramenopiles</taxon>
        <taxon>Oomycota</taxon>
        <taxon>Peronosporomycetes</taxon>
        <taxon>Peronosporales</taxon>
        <taxon>Peronosporaceae</taxon>
        <taxon>Phytophthora</taxon>
    </lineage>
</organism>
<dbReference type="VEuPathDB" id="FungiDB:PC110_g15188"/>
<feature type="region of interest" description="Disordered" evidence="1">
    <location>
        <begin position="42"/>
        <end position="101"/>
    </location>
</feature>